<proteinExistence type="predicted"/>
<comment type="caution">
    <text evidence="3">The sequence shown here is derived from an EMBL/GenBank/DDBJ whole genome shotgun (WGS) entry which is preliminary data.</text>
</comment>
<evidence type="ECO:0000313" key="3">
    <source>
        <dbReference type="EMBL" id="GGJ46775.1"/>
    </source>
</evidence>
<dbReference type="InterPro" id="IPR010259">
    <property type="entry name" value="S8pro/Inhibitor_I9"/>
</dbReference>
<protein>
    <recommendedName>
        <fullName evidence="2">Inhibitor I9 domain-containing protein</fullName>
    </recommendedName>
</protein>
<keyword evidence="4" id="KW-1185">Reference proteome</keyword>
<reference evidence="3" key="1">
    <citation type="journal article" date="2014" name="Int. J. Syst. Evol. Microbiol.">
        <title>Complete genome sequence of Corynebacterium casei LMG S-19264T (=DSM 44701T), isolated from a smear-ripened cheese.</title>
        <authorList>
            <consortium name="US DOE Joint Genome Institute (JGI-PGF)"/>
            <person name="Walter F."/>
            <person name="Albersmeier A."/>
            <person name="Kalinowski J."/>
            <person name="Ruckert C."/>
        </authorList>
    </citation>
    <scope>NUCLEOTIDE SEQUENCE</scope>
    <source>
        <strain evidence="3">JCM 3086</strain>
    </source>
</reference>
<feature type="region of interest" description="Disordered" evidence="1">
    <location>
        <begin position="46"/>
        <end position="94"/>
    </location>
</feature>
<name>A0A917P0E7_9ACTN</name>
<organism evidence="3 4">
    <name type="scientific">Streptomyces brasiliensis</name>
    <dbReference type="NCBI Taxonomy" id="1954"/>
    <lineage>
        <taxon>Bacteria</taxon>
        <taxon>Bacillati</taxon>
        <taxon>Actinomycetota</taxon>
        <taxon>Actinomycetes</taxon>
        <taxon>Kitasatosporales</taxon>
        <taxon>Streptomycetaceae</taxon>
        <taxon>Streptomyces</taxon>
    </lineage>
</organism>
<evidence type="ECO:0000256" key="1">
    <source>
        <dbReference type="SAM" id="MobiDB-lite"/>
    </source>
</evidence>
<evidence type="ECO:0000259" key="2">
    <source>
        <dbReference type="Pfam" id="PF05922"/>
    </source>
</evidence>
<dbReference type="SUPFAM" id="SSF54897">
    <property type="entry name" value="Protease propeptides/inhibitors"/>
    <property type="match status" value="1"/>
</dbReference>
<dbReference type="Proteomes" id="UP000657574">
    <property type="component" value="Unassembled WGS sequence"/>
</dbReference>
<accession>A0A917P0E7</accession>
<dbReference type="AlphaFoldDB" id="A0A917P0E7"/>
<dbReference type="EMBL" id="BMQA01000033">
    <property type="protein sequence ID" value="GGJ46775.1"/>
    <property type="molecule type" value="Genomic_DNA"/>
</dbReference>
<sequence length="94" mass="9882">MTAASTAGRSLVAAYGARISHVYGSVLNGYVVRAGQRQARLLAADPHVASVSQDSHVNPEKRQKNPPPRGIDRLDRRGLPLNRSCTSPGPGAPG</sequence>
<dbReference type="Pfam" id="PF05922">
    <property type="entry name" value="Inhibitor_I9"/>
    <property type="match status" value="1"/>
</dbReference>
<reference evidence="3" key="2">
    <citation type="submission" date="2020-09" db="EMBL/GenBank/DDBJ databases">
        <authorList>
            <person name="Sun Q."/>
            <person name="Ohkuma M."/>
        </authorList>
    </citation>
    <scope>NUCLEOTIDE SEQUENCE</scope>
    <source>
        <strain evidence="3">JCM 3086</strain>
    </source>
</reference>
<evidence type="ECO:0000313" key="4">
    <source>
        <dbReference type="Proteomes" id="UP000657574"/>
    </source>
</evidence>
<feature type="domain" description="Inhibitor I9" evidence="2">
    <location>
        <begin position="10"/>
        <end position="57"/>
    </location>
</feature>
<dbReference type="InterPro" id="IPR037045">
    <property type="entry name" value="S8pro/Inhibitor_I9_sf"/>
</dbReference>
<dbReference type="Gene3D" id="3.30.70.80">
    <property type="entry name" value="Peptidase S8 propeptide/proteinase inhibitor I9"/>
    <property type="match status" value="1"/>
</dbReference>
<gene>
    <name evidence="3" type="ORF">GCM10010121_067630</name>
</gene>